<reference evidence="11" key="1">
    <citation type="submission" date="2018-11" db="EMBL/GenBank/DDBJ databases">
        <authorList>
            <person name="Alioto T."/>
            <person name="Alioto T."/>
        </authorList>
    </citation>
    <scope>NUCLEOTIDE SEQUENCE</scope>
</reference>
<comment type="similarity">
    <text evidence="2 8">Belongs to the lipase maturation factor family.</text>
</comment>
<evidence type="ECO:0000259" key="10">
    <source>
        <dbReference type="Pfam" id="PF25179"/>
    </source>
</evidence>
<comment type="caution">
    <text evidence="11">The sequence shown here is derived from an EMBL/GenBank/DDBJ whole genome shotgun (WGS) entry which is preliminary data.</text>
</comment>
<protein>
    <recommendedName>
        <fullName evidence="8">Lipase maturation factor</fullName>
    </recommendedName>
</protein>
<proteinExistence type="inferred from homology"/>
<evidence type="ECO:0000256" key="5">
    <source>
        <dbReference type="ARBA" id="ARBA00022989"/>
    </source>
</evidence>
<feature type="transmembrane region" description="Helical" evidence="8">
    <location>
        <begin position="341"/>
        <end position="360"/>
    </location>
</feature>
<evidence type="ECO:0000256" key="1">
    <source>
        <dbReference type="ARBA" id="ARBA00004477"/>
    </source>
</evidence>
<dbReference type="InterPro" id="IPR009613">
    <property type="entry name" value="LMF"/>
</dbReference>
<dbReference type="Proteomes" id="UP000596742">
    <property type="component" value="Unassembled WGS sequence"/>
</dbReference>
<sequence>MLQILIILTGNYNFFNLLTIVLCIPLLDDQTFGKKGRKRTRSTGLLSNIFEIVTVCYIGYQTWKLFSLQVVTSPTFSSKEFDHWLEQIVPWTIVIGCVSLGYEVLLSALRCFITDSSIVWKVWSAVLCLVFGVLAVAMFCLSLVPYTNELDWKSNQKIPPVVRNVNEKVDPFQITSSYGLFRTMTGVGGRPEVIVEGSNSMQTGWKEYEFLYKPGNLSRKLPIVAPHQPRLDWQMWFAALGNYQHNPWFVTMVYRLLTGQEEVLELIANNPFPDAPPKYIRAKLYHYHYTSSSQTSKDISSLLDIIKHYKVEPVKKKPSSLTFVGNSVKWLREKIGQPEGFIFTMSTFTAALVINFLSWIQIF</sequence>
<feature type="transmembrane region" description="Helical" evidence="8">
    <location>
        <begin position="6"/>
        <end position="27"/>
    </location>
</feature>
<dbReference type="GO" id="GO:0051604">
    <property type="term" value="P:protein maturation"/>
    <property type="evidence" value="ECO:0007669"/>
    <property type="project" value="InterPro"/>
</dbReference>
<evidence type="ECO:0000256" key="4">
    <source>
        <dbReference type="ARBA" id="ARBA00022824"/>
    </source>
</evidence>
<feature type="transmembrane region" description="Helical" evidence="8">
    <location>
        <begin position="88"/>
        <end position="113"/>
    </location>
</feature>
<evidence type="ECO:0000256" key="2">
    <source>
        <dbReference type="ARBA" id="ARBA00005512"/>
    </source>
</evidence>
<dbReference type="InterPro" id="IPR057433">
    <property type="entry name" value="LMF1/2_C"/>
</dbReference>
<evidence type="ECO:0000259" key="9">
    <source>
        <dbReference type="Pfam" id="PF06762"/>
    </source>
</evidence>
<evidence type="ECO:0000313" key="12">
    <source>
        <dbReference type="Proteomes" id="UP000596742"/>
    </source>
</evidence>
<evidence type="ECO:0000313" key="11">
    <source>
        <dbReference type="EMBL" id="VDI84042.1"/>
    </source>
</evidence>
<feature type="domain" description="Lipase maturation factor 1/2 C-terminal" evidence="10">
    <location>
        <begin position="174"/>
        <end position="297"/>
    </location>
</feature>
<evidence type="ECO:0000256" key="7">
    <source>
        <dbReference type="ARBA" id="ARBA00023180"/>
    </source>
</evidence>
<keyword evidence="4 8" id="KW-0256">Endoplasmic reticulum</keyword>
<keyword evidence="7" id="KW-0325">Glycoprotein</keyword>
<feature type="domain" description="Lipase maturation factor 1/2 N-terminal" evidence="9">
    <location>
        <begin position="1"/>
        <end position="32"/>
    </location>
</feature>
<keyword evidence="5 8" id="KW-1133">Transmembrane helix</keyword>
<accession>A0A8B6HT48</accession>
<keyword evidence="3 8" id="KW-0812">Transmembrane</keyword>
<dbReference type="PANTHER" id="PTHR14463">
    <property type="entry name" value="LIPASE MATURATION FACTOR"/>
    <property type="match status" value="1"/>
</dbReference>
<gene>
    <name evidence="11" type="ORF">MGAL_10B069507</name>
</gene>
<feature type="transmembrane region" description="Helical" evidence="8">
    <location>
        <begin position="48"/>
        <end position="68"/>
    </location>
</feature>
<evidence type="ECO:0000256" key="8">
    <source>
        <dbReference type="RuleBase" id="RU361229"/>
    </source>
</evidence>
<dbReference type="Pfam" id="PF06762">
    <property type="entry name" value="LMF1"/>
    <property type="match status" value="1"/>
</dbReference>
<dbReference type="EMBL" id="UYJE01010536">
    <property type="protein sequence ID" value="VDI84042.1"/>
    <property type="molecule type" value="Genomic_DNA"/>
</dbReference>
<comment type="subcellular location">
    <subcellularLocation>
        <location evidence="1 8">Endoplasmic reticulum membrane</location>
        <topology evidence="1 8">Multi-pass membrane protein</topology>
    </subcellularLocation>
</comment>
<dbReference type="AlphaFoldDB" id="A0A8B6HT48"/>
<evidence type="ECO:0000256" key="6">
    <source>
        <dbReference type="ARBA" id="ARBA00023136"/>
    </source>
</evidence>
<comment type="function">
    <text evidence="8">Involved in the maturation of specific proteins in the endoplasmic reticulum.</text>
</comment>
<dbReference type="OrthoDB" id="434126at2759"/>
<dbReference type="InterPro" id="IPR057434">
    <property type="entry name" value="LMF1/2_N"/>
</dbReference>
<dbReference type="Pfam" id="PF25179">
    <property type="entry name" value="LMF1_C"/>
    <property type="match status" value="1"/>
</dbReference>
<dbReference type="PANTHER" id="PTHR14463:SF5">
    <property type="entry name" value="LIPASE MATURATION FACTOR 2"/>
    <property type="match status" value="1"/>
</dbReference>
<keyword evidence="12" id="KW-1185">Reference proteome</keyword>
<keyword evidence="6 8" id="KW-0472">Membrane</keyword>
<organism evidence="11 12">
    <name type="scientific">Mytilus galloprovincialis</name>
    <name type="common">Mediterranean mussel</name>
    <dbReference type="NCBI Taxonomy" id="29158"/>
    <lineage>
        <taxon>Eukaryota</taxon>
        <taxon>Metazoa</taxon>
        <taxon>Spiralia</taxon>
        <taxon>Lophotrochozoa</taxon>
        <taxon>Mollusca</taxon>
        <taxon>Bivalvia</taxon>
        <taxon>Autobranchia</taxon>
        <taxon>Pteriomorphia</taxon>
        <taxon>Mytilida</taxon>
        <taxon>Mytiloidea</taxon>
        <taxon>Mytilidae</taxon>
        <taxon>Mytilinae</taxon>
        <taxon>Mytilus</taxon>
    </lineage>
</organism>
<feature type="transmembrane region" description="Helical" evidence="8">
    <location>
        <begin position="125"/>
        <end position="146"/>
    </location>
</feature>
<evidence type="ECO:0000256" key="3">
    <source>
        <dbReference type="ARBA" id="ARBA00022692"/>
    </source>
</evidence>
<dbReference type="GO" id="GO:0005789">
    <property type="term" value="C:endoplasmic reticulum membrane"/>
    <property type="evidence" value="ECO:0007669"/>
    <property type="project" value="UniProtKB-SubCell"/>
</dbReference>
<name>A0A8B6HT48_MYTGA</name>